<proteinExistence type="predicted"/>
<dbReference type="Proteomes" id="UP000199393">
    <property type="component" value="Chromosome I"/>
</dbReference>
<dbReference type="AlphaFoldDB" id="A0A1C3MWU4"/>
<organism evidence="2 3">
    <name type="scientific">Micromonospora krabiensis</name>
    <dbReference type="NCBI Taxonomy" id="307121"/>
    <lineage>
        <taxon>Bacteria</taxon>
        <taxon>Bacillati</taxon>
        <taxon>Actinomycetota</taxon>
        <taxon>Actinomycetes</taxon>
        <taxon>Micromonosporales</taxon>
        <taxon>Micromonosporaceae</taxon>
        <taxon>Micromonospora</taxon>
    </lineage>
</organism>
<dbReference type="STRING" id="307121.GA0070620_0247"/>
<reference evidence="3" key="1">
    <citation type="submission" date="2016-06" db="EMBL/GenBank/DDBJ databases">
        <authorList>
            <person name="Varghese N."/>
            <person name="Submissions Spin"/>
        </authorList>
    </citation>
    <scope>NUCLEOTIDE SEQUENCE [LARGE SCALE GENOMIC DNA]</scope>
    <source>
        <strain evidence="3">DSM 45344</strain>
    </source>
</reference>
<name>A0A1C3MWU4_9ACTN</name>
<feature type="region of interest" description="Disordered" evidence="1">
    <location>
        <begin position="1"/>
        <end position="40"/>
    </location>
</feature>
<protein>
    <submittedName>
        <fullName evidence="2">Uncharacterized protein</fullName>
    </submittedName>
</protein>
<keyword evidence="3" id="KW-1185">Reference proteome</keyword>
<evidence type="ECO:0000313" key="2">
    <source>
        <dbReference type="EMBL" id="SBV24806.1"/>
    </source>
</evidence>
<evidence type="ECO:0000313" key="3">
    <source>
        <dbReference type="Proteomes" id="UP000199393"/>
    </source>
</evidence>
<evidence type="ECO:0000256" key="1">
    <source>
        <dbReference type="SAM" id="MobiDB-lite"/>
    </source>
</evidence>
<sequence>MALGILPGPRCQGQTPRNGLAYANSPRIAGSQPLSGRAMK</sequence>
<accession>A0A1C3MWU4</accession>
<dbReference type="EMBL" id="LT598496">
    <property type="protein sequence ID" value="SBV24806.1"/>
    <property type="molecule type" value="Genomic_DNA"/>
</dbReference>
<gene>
    <name evidence="2" type="ORF">GA0070620_0247</name>
</gene>